<dbReference type="PANTHER" id="PTHR43649:SF11">
    <property type="entry name" value="ABC TRANSPORTER SUBSTRATE-BINDING PROTEIN YESO-RELATED"/>
    <property type="match status" value="1"/>
</dbReference>
<proteinExistence type="inferred from homology"/>
<sequence length="439" mass="48975">MTTFLHKLPRLLLLGAVLPLAGAFSQPADAAEIRISWWGGNQRHEATLAAINAFQRANPSITVKAEYAGWDGYLSRLSTQIAGGQEPDVMRIDWNWLPQFSRNGEGFYDLNRQQAALALQNFPPQYLKMGDVKGKLQGVPISMTSRTLIYNRAIWQKAGVAYPQTWDELFAAGLAFKQKLGNNYYPLGVAQGAGDSLDILALARSYMAQKYGIDLIDEKQRGLAYSREQVYELFRFYQKLVDSHVIPDQRYFSSFGRTNVYEIRPWINGELAGMYLWDSSIYTYSSNMPQEAVLEPGPFITLPAAKDSGMTTKPSSLFAVSKHTRHPREAAQLINFLLNDAEGIKALGLQNGMPITPQAQKLLEDIGVINPQNVLANAYRAAAAQPESQVAVSPFMENQELVQLWTNSVQKLDYGKGSLQEIADDFLSGANRILKRAIR</sequence>
<keyword evidence="5" id="KW-1185">Reference proteome</keyword>
<dbReference type="Gene3D" id="3.40.190.10">
    <property type="entry name" value="Periplasmic binding protein-like II"/>
    <property type="match status" value="2"/>
</dbReference>
<reference evidence="4 5" key="1">
    <citation type="submission" date="2018-04" db="EMBL/GenBank/DDBJ databases">
        <title>Brenneria corticis sp.nov.</title>
        <authorList>
            <person name="Li Y."/>
        </authorList>
    </citation>
    <scope>NUCLEOTIDE SEQUENCE [LARGE SCALE GENOMIC DNA]</scope>
    <source>
        <strain evidence="4 5">CFCC 11842</strain>
    </source>
</reference>
<evidence type="ECO:0000256" key="1">
    <source>
        <dbReference type="ARBA" id="ARBA00004418"/>
    </source>
</evidence>
<name>A0A2U1TT07_9GAMM</name>
<keyword evidence="3" id="KW-0732">Signal</keyword>
<feature type="signal peptide" evidence="3">
    <location>
        <begin position="1"/>
        <end position="30"/>
    </location>
</feature>
<dbReference type="PANTHER" id="PTHR43649">
    <property type="entry name" value="ARABINOSE-BINDING PROTEIN-RELATED"/>
    <property type="match status" value="1"/>
</dbReference>
<organism evidence="4 5">
    <name type="scientific">Brenneria corticis</name>
    <dbReference type="NCBI Taxonomy" id="2173106"/>
    <lineage>
        <taxon>Bacteria</taxon>
        <taxon>Pseudomonadati</taxon>
        <taxon>Pseudomonadota</taxon>
        <taxon>Gammaproteobacteria</taxon>
        <taxon>Enterobacterales</taxon>
        <taxon>Pectobacteriaceae</taxon>
        <taxon>Brenneria</taxon>
    </lineage>
</organism>
<dbReference type="Proteomes" id="UP000296159">
    <property type="component" value="Unassembled WGS sequence"/>
</dbReference>
<dbReference type="InterPro" id="IPR050490">
    <property type="entry name" value="Bact_solute-bd_prot1"/>
</dbReference>
<dbReference type="GO" id="GO:0030313">
    <property type="term" value="C:cell envelope"/>
    <property type="evidence" value="ECO:0007669"/>
    <property type="project" value="UniProtKB-ARBA"/>
</dbReference>
<evidence type="ECO:0000256" key="2">
    <source>
        <dbReference type="ARBA" id="ARBA00008520"/>
    </source>
</evidence>
<dbReference type="SUPFAM" id="SSF53850">
    <property type="entry name" value="Periplasmic binding protein-like II"/>
    <property type="match status" value="1"/>
</dbReference>
<dbReference type="InterPro" id="IPR006059">
    <property type="entry name" value="SBP"/>
</dbReference>
<dbReference type="AlphaFoldDB" id="A0A2U1TT07"/>
<evidence type="ECO:0000313" key="4">
    <source>
        <dbReference type="EMBL" id="PWC12538.1"/>
    </source>
</evidence>
<comment type="similarity">
    <text evidence="2">Belongs to the bacterial solute-binding protein 1 family.</text>
</comment>
<protein>
    <submittedName>
        <fullName evidence="4">Sugar ABC transporter substrate-binding protein</fullName>
    </submittedName>
</protein>
<comment type="caution">
    <text evidence="4">The sequence shown here is derived from an EMBL/GenBank/DDBJ whole genome shotgun (WGS) entry which is preliminary data.</text>
</comment>
<feature type="chain" id="PRO_5015526935" evidence="3">
    <location>
        <begin position="31"/>
        <end position="439"/>
    </location>
</feature>
<dbReference type="Pfam" id="PF01547">
    <property type="entry name" value="SBP_bac_1"/>
    <property type="match status" value="1"/>
</dbReference>
<comment type="subcellular location">
    <subcellularLocation>
        <location evidence="1">Periplasm</location>
    </subcellularLocation>
</comment>
<dbReference type="EMBL" id="QDKH01000023">
    <property type="protein sequence ID" value="PWC12538.1"/>
    <property type="molecule type" value="Genomic_DNA"/>
</dbReference>
<dbReference type="GO" id="GO:0042597">
    <property type="term" value="C:periplasmic space"/>
    <property type="evidence" value="ECO:0007669"/>
    <property type="project" value="UniProtKB-SubCell"/>
</dbReference>
<gene>
    <name evidence="4" type="ORF">DDT56_17835</name>
</gene>
<evidence type="ECO:0000313" key="5">
    <source>
        <dbReference type="Proteomes" id="UP000296159"/>
    </source>
</evidence>
<dbReference type="RefSeq" id="WP_136167757.1">
    <property type="nucleotide sequence ID" value="NZ_KZ819087.1"/>
</dbReference>
<accession>A0A2U1TT07</accession>
<evidence type="ECO:0000256" key="3">
    <source>
        <dbReference type="SAM" id="SignalP"/>
    </source>
</evidence>